<proteinExistence type="predicted"/>
<evidence type="ECO:0000313" key="4">
    <source>
        <dbReference type="Proteomes" id="UP000002698"/>
    </source>
</evidence>
<dbReference type="OrthoDB" id="343201at2157"/>
<evidence type="ECO:0000256" key="1">
    <source>
        <dbReference type="SAM" id="MobiDB-lite"/>
    </source>
</evidence>
<feature type="transmembrane region" description="Helical" evidence="2">
    <location>
        <begin position="369"/>
        <end position="390"/>
    </location>
</feature>
<gene>
    <name evidence="3" type="ordered locus">NP_2990A</name>
</gene>
<dbReference type="RefSeq" id="WP_011323210.1">
    <property type="nucleotide sequence ID" value="NC_007426.1"/>
</dbReference>
<feature type="transmembrane region" description="Helical" evidence="2">
    <location>
        <begin position="12"/>
        <end position="32"/>
    </location>
</feature>
<dbReference type="GeneID" id="3701618"/>
<accession>A0A1U7EWX0</accession>
<evidence type="ECO:0000256" key="2">
    <source>
        <dbReference type="SAM" id="Phobius"/>
    </source>
</evidence>
<feature type="transmembrane region" description="Helical" evidence="2">
    <location>
        <begin position="339"/>
        <end position="363"/>
    </location>
</feature>
<evidence type="ECO:0000313" key="3">
    <source>
        <dbReference type="EMBL" id="CAI49586.1"/>
    </source>
</evidence>
<organism evidence="3 4">
    <name type="scientific">Natronomonas pharaonis (strain ATCC 35678 / DSM 2160 / CIP 103997 / JCM 8858 / NBRC 14720 / NCIMB 2260 / Gabara)</name>
    <name type="common">Halobacterium pharaonis</name>
    <dbReference type="NCBI Taxonomy" id="348780"/>
    <lineage>
        <taxon>Archaea</taxon>
        <taxon>Methanobacteriati</taxon>
        <taxon>Methanobacteriota</taxon>
        <taxon>Stenosarchaea group</taxon>
        <taxon>Halobacteria</taxon>
        <taxon>Halobacteriales</taxon>
        <taxon>Natronomonadaceae</taxon>
        <taxon>Natronomonas</taxon>
    </lineage>
</organism>
<keyword evidence="4" id="KW-1185">Reference proteome</keyword>
<name>A0A1U7EWX0_NATPD</name>
<feature type="transmembrane region" description="Helical" evidence="2">
    <location>
        <begin position="240"/>
        <end position="259"/>
    </location>
</feature>
<reference evidence="3 4" key="1">
    <citation type="journal article" date="2005" name="Genome Res.">
        <title>Living with two extremes: conclusions from the genome sequence of Natronomonas pharaonis.</title>
        <authorList>
            <person name="Falb M."/>
            <person name="Pfeiffer F."/>
            <person name="Palm P."/>
            <person name="Rodewald K."/>
            <person name="Hickmann V."/>
            <person name="Tittor J."/>
            <person name="Oesterhelt D."/>
        </authorList>
    </citation>
    <scope>NUCLEOTIDE SEQUENCE [LARGE SCALE GENOMIC DNA]</scope>
    <source>
        <strain evidence="4">ATCC 35678 / DSM 2160 / CIP 103997 / JCM 8858 / NBRC 14720 / NCIMB 2260 / Gabara</strain>
    </source>
</reference>
<dbReference type="HOGENOM" id="CLU_026218_0_0_2"/>
<keyword evidence="2" id="KW-1133">Transmembrane helix</keyword>
<protein>
    <submittedName>
        <fullName evidence="3">Uncharacterized protein</fullName>
    </submittedName>
</protein>
<dbReference type="EnsemblBacteria" id="CAI49586">
    <property type="protein sequence ID" value="CAI49586"/>
    <property type="gene ID" value="NP_2990A"/>
</dbReference>
<feature type="compositionally biased region" description="Basic and acidic residues" evidence="1">
    <location>
        <begin position="98"/>
        <end position="108"/>
    </location>
</feature>
<dbReference type="eggNOG" id="arCOG08110">
    <property type="taxonomic scope" value="Archaea"/>
</dbReference>
<feature type="transmembrane region" description="Helical" evidence="2">
    <location>
        <begin position="311"/>
        <end position="332"/>
    </location>
</feature>
<keyword evidence="2" id="KW-0812">Transmembrane</keyword>
<keyword evidence="2" id="KW-0472">Membrane</keyword>
<dbReference type="KEGG" id="nph:NP_2990A"/>
<feature type="transmembrane region" description="Helical" evidence="2">
    <location>
        <begin position="397"/>
        <end position="416"/>
    </location>
</feature>
<feature type="transmembrane region" description="Helical" evidence="2">
    <location>
        <begin position="279"/>
        <end position="299"/>
    </location>
</feature>
<sequence>MDGEELDIGENTAWVAIAVVAVATLGGAVLLAEWPLWGVQPDADDEPHLVEPADGGTELWPYTSRAMDHSTRTLGINVVFHGDPGDVRTALEERSALRWEEEQVHEGDADSDTVSPDRIEVDPEADDIADIISWEPAEGSVRYSYFEVDGDGQWVDESYELHSGTYLGERLHIRAYDEPQQEWTAVQIHEEHWDWFRLRHTVTGISDSQRELERDFMDQPGVDEVVRLPFENETADSDGWVTNIYFAGAVLPFLLFGVVSRATAARRQTAQFLREHRRAIALGATLFALYTAVRWLGIAGELLFDGVSPKVVAAPLYLALAVGIPAVAYRFGRGSDTTWAFSFAVLGLGAALIVDFVAMGVSVLPLRYILHRAAVLLAVGLIAVGGALAIDDRRPAPLSAGLACWALALLLPVFGYI</sequence>
<dbReference type="Proteomes" id="UP000002698">
    <property type="component" value="Chromosome"/>
</dbReference>
<dbReference type="EMBL" id="CR936257">
    <property type="protein sequence ID" value="CAI49586.1"/>
    <property type="molecule type" value="Genomic_DNA"/>
</dbReference>
<dbReference type="AlphaFoldDB" id="A0A1U7EWX0"/>
<feature type="region of interest" description="Disordered" evidence="1">
    <location>
        <begin position="98"/>
        <end position="117"/>
    </location>
</feature>
<dbReference type="STRING" id="348780.NP_2990A"/>